<organism evidence="1 2">
    <name type="scientific">Senna tora</name>
    <dbReference type="NCBI Taxonomy" id="362788"/>
    <lineage>
        <taxon>Eukaryota</taxon>
        <taxon>Viridiplantae</taxon>
        <taxon>Streptophyta</taxon>
        <taxon>Embryophyta</taxon>
        <taxon>Tracheophyta</taxon>
        <taxon>Spermatophyta</taxon>
        <taxon>Magnoliopsida</taxon>
        <taxon>eudicotyledons</taxon>
        <taxon>Gunneridae</taxon>
        <taxon>Pentapetalae</taxon>
        <taxon>rosids</taxon>
        <taxon>fabids</taxon>
        <taxon>Fabales</taxon>
        <taxon>Fabaceae</taxon>
        <taxon>Caesalpinioideae</taxon>
        <taxon>Cassia clade</taxon>
        <taxon>Senna</taxon>
    </lineage>
</organism>
<reference evidence="1" key="1">
    <citation type="submission" date="2020-09" db="EMBL/GenBank/DDBJ databases">
        <title>Genome-Enabled Discovery of Anthraquinone Biosynthesis in Senna tora.</title>
        <authorList>
            <person name="Kang S.-H."/>
            <person name="Pandey R.P."/>
            <person name="Lee C.-M."/>
            <person name="Sim J.-S."/>
            <person name="Jeong J.-T."/>
            <person name="Choi B.-S."/>
            <person name="Jung M."/>
            <person name="Ginzburg D."/>
            <person name="Zhao K."/>
            <person name="Won S.Y."/>
            <person name="Oh T.-J."/>
            <person name="Yu Y."/>
            <person name="Kim N.-H."/>
            <person name="Lee O.R."/>
            <person name="Lee T.-H."/>
            <person name="Bashyal P."/>
            <person name="Kim T.-S."/>
            <person name="Lee W.-H."/>
            <person name="Kawkins C."/>
            <person name="Kim C.-K."/>
            <person name="Kim J.S."/>
            <person name="Ahn B.O."/>
            <person name="Rhee S.Y."/>
            <person name="Sohng J.K."/>
        </authorList>
    </citation>
    <scope>NUCLEOTIDE SEQUENCE</scope>
    <source>
        <tissue evidence="1">Leaf</tissue>
    </source>
</reference>
<gene>
    <name evidence="1" type="ORF">G2W53_033474</name>
</gene>
<dbReference type="EMBL" id="JAAIUW010000010">
    <property type="protein sequence ID" value="KAF7812498.1"/>
    <property type="molecule type" value="Genomic_DNA"/>
</dbReference>
<dbReference type="AlphaFoldDB" id="A0A834SXK4"/>
<dbReference type="Proteomes" id="UP000634136">
    <property type="component" value="Unassembled WGS sequence"/>
</dbReference>
<protein>
    <submittedName>
        <fullName evidence="1">Uncharacterized protein</fullName>
    </submittedName>
</protein>
<name>A0A834SXK4_9FABA</name>
<evidence type="ECO:0000313" key="1">
    <source>
        <dbReference type="EMBL" id="KAF7812498.1"/>
    </source>
</evidence>
<proteinExistence type="predicted"/>
<accession>A0A834SXK4</accession>
<sequence length="43" mass="4638">MDNFGQQSALTIDRSTPAVYQQAGQRRSLAAGPRVYAQGEALN</sequence>
<evidence type="ECO:0000313" key="2">
    <source>
        <dbReference type="Proteomes" id="UP000634136"/>
    </source>
</evidence>
<keyword evidence="2" id="KW-1185">Reference proteome</keyword>
<comment type="caution">
    <text evidence="1">The sequence shown here is derived from an EMBL/GenBank/DDBJ whole genome shotgun (WGS) entry which is preliminary data.</text>
</comment>